<organism evidence="1">
    <name type="scientific">Babesia bovis</name>
    <dbReference type="NCBI Taxonomy" id="5865"/>
    <lineage>
        <taxon>Eukaryota</taxon>
        <taxon>Sar</taxon>
        <taxon>Alveolata</taxon>
        <taxon>Apicomplexa</taxon>
        <taxon>Aconoidasida</taxon>
        <taxon>Piroplasmida</taxon>
        <taxon>Babesiidae</taxon>
        <taxon>Babesia</taxon>
    </lineage>
</organism>
<accession>S6B6V9</accession>
<dbReference type="EMBL" id="AK440972">
    <property type="protein sequence ID" value="BAN64766.1"/>
    <property type="molecule type" value="mRNA"/>
</dbReference>
<proteinExistence type="evidence at transcript level"/>
<sequence length="95" mass="10202">MYLKIVADSFHLRKIFPSLDIGHNLYSNHFWYCSIMGLTSSVSLSLGSFHIFAPPGTPVGPGVDCVGGLGDDVDPPSCEVDLGRSLVPLISATFF</sequence>
<evidence type="ECO:0000313" key="1">
    <source>
        <dbReference type="EMBL" id="BAN64766.1"/>
    </source>
</evidence>
<dbReference type="AlphaFoldDB" id="S6B6V9"/>
<reference evidence="1" key="1">
    <citation type="journal article" date="2014" name="BMC Genomics">
        <title>The Babesia bovis gene and promoter model: an update from full-length EST analysis.</title>
        <authorList>
            <person name="Yamagishi J."/>
            <person name="Wakaguri H."/>
            <person name="Yokoyama N."/>
            <person name="Yamashita R."/>
            <person name="Suzuki Y."/>
            <person name="Xuan X."/>
            <person name="Igarashi I."/>
        </authorList>
    </citation>
    <scope>NUCLEOTIDE SEQUENCE</scope>
    <source>
        <strain evidence="1">Texas</strain>
    </source>
</reference>
<protein>
    <submittedName>
        <fullName evidence="1">Uncharacterized protein</fullName>
    </submittedName>
</protein>
<name>S6B6V9_BABBO</name>